<dbReference type="HOGENOM" id="CLU_1969973_0_0_1"/>
<evidence type="ECO:0000313" key="2">
    <source>
        <dbReference type="Proteomes" id="UP000054549"/>
    </source>
</evidence>
<dbReference type="AlphaFoldDB" id="A0A0C2SIL6"/>
<dbReference type="Proteomes" id="UP000054549">
    <property type="component" value="Unassembled WGS sequence"/>
</dbReference>
<sequence length="127" mass="14194">MSSPPSSPSQTMIDAVDGLSCCWVDNVWTTPLGDASNQLWYIMQGDTMSQPIVFATFPLPVLAQKHPNQRKMLKISRIGLHGSSDCFKLSSPIVLWIARRRNSQMKQQSSFFLPSVPTLKVLTNRSI</sequence>
<organism evidence="1 2">
    <name type="scientific">Amanita muscaria (strain Koide BX008)</name>
    <dbReference type="NCBI Taxonomy" id="946122"/>
    <lineage>
        <taxon>Eukaryota</taxon>
        <taxon>Fungi</taxon>
        <taxon>Dikarya</taxon>
        <taxon>Basidiomycota</taxon>
        <taxon>Agaricomycotina</taxon>
        <taxon>Agaricomycetes</taxon>
        <taxon>Agaricomycetidae</taxon>
        <taxon>Agaricales</taxon>
        <taxon>Pluteineae</taxon>
        <taxon>Amanitaceae</taxon>
        <taxon>Amanita</taxon>
    </lineage>
</organism>
<evidence type="ECO:0000313" key="1">
    <source>
        <dbReference type="EMBL" id="KIL53799.1"/>
    </source>
</evidence>
<gene>
    <name evidence="1" type="ORF">M378DRAFT_19548</name>
</gene>
<reference evidence="1 2" key="1">
    <citation type="submission" date="2014-04" db="EMBL/GenBank/DDBJ databases">
        <title>Evolutionary Origins and Diversification of the Mycorrhizal Mutualists.</title>
        <authorList>
            <consortium name="DOE Joint Genome Institute"/>
            <consortium name="Mycorrhizal Genomics Consortium"/>
            <person name="Kohler A."/>
            <person name="Kuo A."/>
            <person name="Nagy L.G."/>
            <person name="Floudas D."/>
            <person name="Copeland A."/>
            <person name="Barry K.W."/>
            <person name="Cichocki N."/>
            <person name="Veneault-Fourrey C."/>
            <person name="LaButti K."/>
            <person name="Lindquist E.A."/>
            <person name="Lipzen A."/>
            <person name="Lundell T."/>
            <person name="Morin E."/>
            <person name="Murat C."/>
            <person name="Riley R."/>
            <person name="Ohm R."/>
            <person name="Sun H."/>
            <person name="Tunlid A."/>
            <person name="Henrissat B."/>
            <person name="Grigoriev I.V."/>
            <person name="Hibbett D.S."/>
            <person name="Martin F."/>
        </authorList>
    </citation>
    <scope>NUCLEOTIDE SEQUENCE [LARGE SCALE GENOMIC DNA]</scope>
    <source>
        <strain evidence="1 2">Koide BX008</strain>
    </source>
</reference>
<keyword evidence="2" id="KW-1185">Reference proteome</keyword>
<accession>A0A0C2SIL6</accession>
<dbReference type="EMBL" id="KN819273">
    <property type="protein sequence ID" value="KIL53799.1"/>
    <property type="molecule type" value="Genomic_DNA"/>
</dbReference>
<protein>
    <submittedName>
        <fullName evidence="1">Uncharacterized protein</fullName>
    </submittedName>
</protein>
<name>A0A0C2SIL6_AMAMK</name>
<dbReference type="InParanoid" id="A0A0C2SIL6"/>
<proteinExistence type="predicted"/>